<dbReference type="AlphaFoldDB" id="A0A422MW64"/>
<dbReference type="GO" id="GO:0045504">
    <property type="term" value="F:dynein heavy chain binding"/>
    <property type="evidence" value="ECO:0007669"/>
    <property type="project" value="TreeGrafter"/>
</dbReference>
<dbReference type="EMBL" id="MKGL01000559">
    <property type="protein sequence ID" value="RNE97475.1"/>
    <property type="molecule type" value="Genomic_DNA"/>
</dbReference>
<keyword evidence="4" id="KW-1185">Reference proteome</keyword>
<dbReference type="GO" id="GO:0005930">
    <property type="term" value="C:axoneme"/>
    <property type="evidence" value="ECO:0007669"/>
    <property type="project" value="TreeGrafter"/>
</dbReference>
<dbReference type="Proteomes" id="UP000283634">
    <property type="component" value="Unassembled WGS sequence"/>
</dbReference>
<sequence length="374" mass="41830">MEEGGGRCTPSLSGSLLKLQRKVLVDTVSVDGAEPLRRSISIPASRLADARENAANDLLNVGRVNRALVTNPSFPAHVARVDEVPKISTCSAQSFAVAAPFPNETALPWRMRASLPVTSSPAAEKAARMDEVNTSSVAYPGGAVLPALMTKLSDVERILYTLLPPRRTVCKETGNTFMEFVSTEPSSRIEVAELHEQLVNLLKQRRARDSGICPIRREIYAEVFDELIRQVTLEEPTRGILLLRVRDELYQTLAAHRSLVERAMYFASKQREESDEGVAQLKQRIKELEEVRLELLMKRKAAQMRENQLLHTIEQENNARSKVQQDELGYFRRSNRQLAQRIKTETERTNAQGVVIPAVLLDGEVTQIKPPVTT</sequence>
<dbReference type="GeneID" id="40333233"/>
<evidence type="ECO:0000313" key="3">
    <source>
        <dbReference type="EMBL" id="RNE97475.1"/>
    </source>
</evidence>
<dbReference type="OrthoDB" id="273640at2759"/>
<evidence type="ECO:0000313" key="4">
    <source>
        <dbReference type="Proteomes" id="UP000283634"/>
    </source>
</evidence>
<protein>
    <submittedName>
        <fullName evidence="3">Putative 33 kDa inner dynein arm light chain, axonemal</fullName>
    </submittedName>
</protein>
<gene>
    <name evidence="3" type="ORF">TraAM80_09300</name>
</gene>
<dbReference type="PANTHER" id="PTHR13183">
    <property type="entry name" value="AXONEMAL INNER ARM DYNEIN LIGHT CHAIN 28"/>
    <property type="match status" value="1"/>
</dbReference>
<feature type="coiled-coil region" evidence="2">
    <location>
        <begin position="271"/>
        <end position="305"/>
    </location>
</feature>
<dbReference type="RefSeq" id="XP_029234143.1">
    <property type="nucleotide sequence ID" value="XM_029385992.1"/>
</dbReference>
<accession>A0A422MW64</accession>
<name>A0A422MW64_TRYRA</name>
<comment type="caution">
    <text evidence="3">The sequence shown here is derived from an EMBL/GenBank/DDBJ whole genome shotgun (WGS) entry which is preliminary data.</text>
</comment>
<dbReference type="Pfam" id="PF10211">
    <property type="entry name" value="Ax_dynein_light"/>
    <property type="match status" value="1"/>
</dbReference>
<evidence type="ECO:0000256" key="1">
    <source>
        <dbReference type="ARBA" id="ARBA00023054"/>
    </source>
</evidence>
<dbReference type="OMA" id="CYYRRAN"/>
<dbReference type="InterPro" id="IPR019347">
    <property type="entry name" value="Axonemal_dynein_light_chain"/>
</dbReference>
<proteinExistence type="predicted"/>
<evidence type="ECO:0000256" key="2">
    <source>
        <dbReference type="SAM" id="Coils"/>
    </source>
</evidence>
<dbReference type="PANTHER" id="PTHR13183:SF3">
    <property type="entry name" value="KDA INNER DYNEIN ARM LIGHT CHAIN, AXONEMAL, PUTATIVE-RELATED"/>
    <property type="match status" value="1"/>
</dbReference>
<keyword evidence="1 2" id="KW-0175">Coiled coil</keyword>
<dbReference type="VEuPathDB" id="TriTrypDB:TRSC58_00959"/>
<reference evidence="3 4" key="1">
    <citation type="journal article" date="2018" name="BMC Genomics">
        <title>Genomic comparison of Trypanosoma conorhini and Trypanosoma rangeli to Trypanosoma cruzi strains of high and low virulence.</title>
        <authorList>
            <person name="Bradwell K.R."/>
            <person name="Koparde V.N."/>
            <person name="Matveyev A.V."/>
            <person name="Serrano M.G."/>
            <person name="Alves J.M."/>
            <person name="Parikh H."/>
            <person name="Huang B."/>
            <person name="Lee V."/>
            <person name="Espinosa-Alvarez O."/>
            <person name="Ortiz P.A."/>
            <person name="Costa-Martins A.G."/>
            <person name="Teixeira M.M."/>
            <person name="Buck G.A."/>
        </authorList>
    </citation>
    <scope>NUCLEOTIDE SEQUENCE [LARGE SCALE GENOMIC DNA]</scope>
    <source>
        <strain evidence="3 4">AM80</strain>
    </source>
</reference>
<organism evidence="3 4">
    <name type="scientific">Trypanosoma rangeli</name>
    <dbReference type="NCBI Taxonomy" id="5698"/>
    <lineage>
        <taxon>Eukaryota</taxon>
        <taxon>Discoba</taxon>
        <taxon>Euglenozoa</taxon>
        <taxon>Kinetoplastea</taxon>
        <taxon>Metakinetoplastina</taxon>
        <taxon>Trypanosomatida</taxon>
        <taxon>Trypanosomatidae</taxon>
        <taxon>Trypanosoma</taxon>
        <taxon>Herpetosoma</taxon>
    </lineage>
</organism>